<gene>
    <name evidence="1" type="ORF">ERS852540_02085</name>
    <name evidence="2" type="ORF">PNE09_02145</name>
</gene>
<reference evidence="1 3" key="1">
    <citation type="submission" date="2015-09" db="EMBL/GenBank/DDBJ databases">
        <authorList>
            <consortium name="Pathogen Informatics"/>
        </authorList>
    </citation>
    <scope>NUCLEOTIDE SEQUENCE [LARGE SCALE GENOMIC DNA]</scope>
    <source>
        <strain evidence="1 3">2789STDY5834928</strain>
    </source>
</reference>
<name>A0A175A1Q4_9FIRM</name>
<reference evidence="2" key="2">
    <citation type="submission" date="2023-01" db="EMBL/GenBank/DDBJ databases">
        <title>Human gut microbiome strain richness.</title>
        <authorList>
            <person name="Chen-Liaw A."/>
        </authorList>
    </citation>
    <scope>NUCLEOTIDE SEQUENCE</scope>
    <source>
        <strain evidence="2">1001283st1_G1_1001283B150217_161031</strain>
    </source>
</reference>
<proteinExistence type="predicted"/>
<organism evidence="1 3">
    <name type="scientific">[Eubacterium] siraeum</name>
    <dbReference type="NCBI Taxonomy" id="39492"/>
    <lineage>
        <taxon>Bacteria</taxon>
        <taxon>Bacillati</taxon>
        <taxon>Bacillota</taxon>
        <taxon>Clostridia</taxon>
        <taxon>Eubacteriales</taxon>
        <taxon>Oscillospiraceae</taxon>
        <taxon>Oscillospiraceae incertae sedis</taxon>
    </lineage>
</organism>
<evidence type="ECO:0000313" key="1">
    <source>
        <dbReference type="EMBL" id="CUQ90276.1"/>
    </source>
</evidence>
<dbReference type="EMBL" id="JAQLXW010000002">
    <property type="protein sequence ID" value="MDB8002861.1"/>
    <property type="molecule type" value="Genomic_DNA"/>
</dbReference>
<evidence type="ECO:0000313" key="3">
    <source>
        <dbReference type="Proteomes" id="UP000095662"/>
    </source>
</evidence>
<dbReference type="Proteomes" id="UP001210809">
    <property type="component" value="Unassembled WGS sequence"/>
</dbReference>
<dbReference type="EMBL" id="CZBY01000019">
    <property type="protein sequence ID" value="CUQ90276.1"/>
    <property type="molecule type" value="Genomic_DNA"/>
</dbReference>
<dbReference type="Proteomes" id="UP000095662">
    <property type="component" value="Unassembled WGS sequence"/>
</dbReference>
<sequence>MKKAYIINLKYGIWENQLWLEADDNEVMQEKWEIAKAKLTDVATACQSSGDYFNKAIEHFSQYGFSRIQK</sequence>
<evidence type="ECO:0000313" key="2">
    <source>
        <dbReference type="EMBL" id="MDB8002861.1"/>
    </source>
</evidence>
<protein>
    <submittedName>
        <fullName evidence="1">Uncharacterized protein</fullName>
    </submittedName>
</protein>
<dbReference type="STRING" id="39492.ERS852540_02085"/>
<dbReference type="AlphaFoldDB" id="A0A175A1Q4"/>
<accession>A0A175A1Q4</accession>